<evidence type="ECO:0000313" key="3">
    <source>
        <dbReference type="Proteomes" id="UP000001941"/>
    </source>
</evidence>
<protein>
    <submittedName>
        <fullName evidence="2">Uncharacterized protein</fullName>
    </submittedName>
</protein>
<dbReference type="KEGG" id="mhu:Mhun_0406"/>
<keyword evidence="3" id="KW-1185">Reference proteome</keyword>
<feature type="transmembrane region" description="Helical" evidence="1">
    <location>
        <begin position="125"/>
        <end position="146"/>
    </location>
</feature>
<feature type="transmembrane region" description="Helical" evidence="1">
    <location>
        <begin position="33"/>
        <end position="49"/>
    </location>
</feature>
<evidence type="ECO:0000313" key="2">
    <source>
        <dbReference type="EMBL" id="ABD40171.1"/>
    </source>
</evidence>
<feature type="transmembrane region" description="Helical" evidence="1">
    <location>
        <begin position="6"/>
        <end position="26"/>
    </location>
</feature>
<keyword evidence="1" id="KW-1133">Transmembrane helix</keyword>
<dbReference type="EMBL" id="CP000254">
    <property type="protein sequence ID" value="ABD40171.1"/>
    <property type="molecule type" value="Genomic_DNA"/>
</dbReference>
<proteinExistence type="predicted"/>
<dbReference type="HOGENOM" id="CLU_1656871_0_0_2"/>
<dbReference type="Proteomes" id="UP000001941">
    <property type="component" value="Chromosome"/>
</dbReference>
<gene>
    <name evidence="2" type="ordered locus">Mhun_0406</name>
</gene>
<feature type="transmembrane region" description="Helical" evidence="1">
    <location>
        <begin position="69"/>
        <end position="90"/>
    </location>
</feature>
<sequence length="159" mass="17731">MTLNMARIFSLLSGILILSLVLYALVFPDYQTYLGISLFALYVMVGYIWRHTPSHQFTRFCLGESAVIALWFVSPLLGVITALLITAEFLTGLDVMKNRNGYSLFALWAVGTGLLAFMSERIQHTLLPCMAVLFIAGLVALALLLYEFRMIYHAGGNDL</sequence>
<dbReference type="GeneID" id="3924008"/>
<dbReference type="AlphaFoldDB" id="Q2FN03"/>
<dbReference type="InParanoid" id="Q2FN03"/>
<evidence type="ECO:0000256" key="1">
    <source>
        <dbReference type="SAM" id="Phobius"/>
    </source>
</evidence>
<keyword evidence="1" id="KW-0472">Membrane</keyword>
<name>Q2FN03_METHJ</name>
<dbReference type="RefSeq" id="WP_011447462.1">
    <property type="nucleotide sequence ID" value="NC_007796.1"/>
</dbReference>
<dbReference type="STRING" id="323259.Mhun_0406"/>
<keyword evidence="1" id="KW-0812">Transmembrane</keyword>
<organism evidence="2 3">
    <name type="scientific">Methanospirillum hungatei JF-1 (strain ATCC 27890 / DSM 864 / NBRC 100397 / JF-1)</name>
    <dbReference type="NCBI Taxonomy" id="323259"/>
    <lineage>
        <taxon>Archaea</taxon>
        <taxon>Methanobacteriati</taxon>
        <taxon>Methanobacteriota</taxon>
        <taxon>Stenosarchaea group</taxon>
        <taxon>Methanomicrobia</taxon>
        <taxon>Methanomicrobiales</taxon>
        <taxon>Methanospirillaceae</taxon>
        <taxon>Methanospirillum</taxon>
    </lineage>
</organism>
<dbReference type="EnsemblBacteria" id="ABD40171">
    <property type="protein sequence ID" value="ABD40171"/>
    <property type="gene ID" value="Mhun_0406"/>
</dbReference>
<feature type="transmembrane region" description="Helical" evidence="1">
    <location>
        <begin position="102"/>
        <end position="119"/>
    </location>
</feature>
<reference evidence="3" key="1">
    <citation type="journal article" date="2016" name="Stand. Genomic Sci.">
        <title>Complete genome sequence of Methanospirillum hungatei type strain JF1.</title>
        <authorList>
            <person name="Gunsalus R.P."/>
            <person name="Cook L.E."/>
            <person name="Crable B."/>
            <person name="Rohlin L."/>
            <person name="McDonald E."/>
            <person name="Mouttaki H."/>
            <person name="Sieber J.R."/>
            <person name="Poweleit N."/>
            <person name="Zhou H."/>
            <person name="Lapidus A.L."/>
            <person name="Daligault H.E."/>
            <person name="Land M."/>
            <person name="Gilna P."/>
            <person name="Ivanova N."/>
            <person name="Kyrpides N."/>
            <person name="Culley D.E."/>
            <person name="McInerney M.J."/>
        </authorList>
    </citation>
    <scope>NUCLEOTIDE SEQUENCE [LARGE SCALE GENOMIC DNA]</scope>
    <source>
        <strain evidence="3">ATCC 27890 / DSM 864 / NBRC 100397 / JF-1</strain>
    </source>
</reference>
<accession>Q2FN03</accession>